<evidence type="ECO:0000313" key="4">
    <source>
        <dbReference type="Proteomes" id="UP000265882"/>
    </source>
</evidence>
<feature type="domain" description="Xylose isomerase-like TIM barrel" evidence="2">
    <location>
        <begin position="67"/>
        <end position="269"/>
    </location>
</feature>
<dbReference type="Gene3D" id="3.20.20.150">
    <property type="entry name" value="Divalent-metal-dependent TIM barrel enzymes"/>
    <property type="match status" value="1"/>
</dbReference>
<dbReference type="InterPro" id="IPR013022">
    <property type="entry name" value="Xyl_isomerase-like_TIM-brl"/>
</dbReference>
<evidence type="ECO:0000313" key="3">
    <source>
        <dbReference type="EMBL" id="RJP21986.1"/>
    </source>
</evidence>
<dbReference type="InterPro" id="IPR050312">
    <property type="entry name" value="IolE/XylAMocC-like"/>
</dbReference>
<dbReference type="Pfam" id="PF01261">
    <property type="entry name" value="AP_endonuc_2"/>
    <property type="match status" value="1"/>
</dbReference>
<gene>
    <name evidence="3" type="ORF">C4520_08805</name>
</gene>
<dbReference type="EMBL" id="QZKU01000062">
    <property type="protein sequence ID" value="RJP21986.1"/>
    <property type="molecule type" value="Genomic_DNA"/>
</dbReference>
<dbReference type="PANTHER" id="PTHR12110">
    <property type="entry name" value="HYDROXYPYRUVATE ISOMERASE"/>
    <property type="match status" value="1"/>
</dbReference>
<sequence length="289" mass="32925">MEKQSPKSRSLKTRSGPNRDGEAPAVDTSRYAVTIPFDALPSNIEFLKKNRLNVEIMMYDTGWVRNYPYAEVKAMGERLSAEGIGVSVHGPLFDLNPGSLDRIIRDYTKFNFMRCLNISALLKASIVVFHLGLNPLIPKDYRELWLKTSMKTWRPVVNQAKRLGIVIAIENMFLNAPHLLRDVVDSVDSPYMQVCLDIGHVNVYSTVPLEEWLRVLGTRTVKIHINDNDARNDLHLAFGEGNMNYELVYALLQKHRINAIMTLEMTPDKLPQTFAYLSQHKLTLPSLKT</sequence>
<protein>
    <submittedName>
        <fullName evidence="3">Sugar phosphate isomerase/epimerase</fullName>
    </submittedName>
</protein>
<evidence type="ECO:0000256" key="1">
    <source>
        <dbReference type="SAM" id="MobiDB-lite"/>
    </source>
</evidence>
<dbReference type="InterPro" id="IPR036237">
    <property type="entry name" value="Xyl_isomerase-like_sf"/>
</dbReference>
<accession>A0A3A4NV78</accession>
<name>A0A3A4NV78_ABYX5</name>
<proteinExistence type="predicted"/>
<organism evidence="3 4">
    <name type="scientific">Abyssobacteria bacterium (strain SURF_5)</name>
    <dbReference type="NCBI Taxonomy" id="2093360"/>
    <lineage>
        <taxon>Bacteria</taxon>
        <taxon>Pseudomonadati</taxon>
        <taxon>Candidatus Hydrogenedentota</taxon>
        <taxon>Candidatus Abyssobacteria</taxon>
    </lineage>
</organism>
<dbReference type="GO" id="GO:0016853">
    <property type="term" value="F:isomerase activity"/>
    <property type="evidence" value="ECO:0007669"/>
    <property type="project" value="UniProtKB-KW"/>
</dbReference>
<comment type="caution">
    <text evidence="3">The sequence shown here is derived from an EMBL/GenBank/DDBJ whole genome shotgun (WGS) entry which is preliminary data.</text>
</comment>
<keyword evidence="3" id="KW-0413">Isomerase</keyword>
<feature type="region of interest" description="Disordered" evidence="1">
    <location>
        <begin position="1"/>
        <end position="25"/>
    </location>
</feature>
<dbReference type="PANTHER" id="PTHR12110:SF53">
    <property type="entry name" value="BLR5974 PROTEIN"/>
    <property type="match status" value="1"/>
</dbReference>
<dbReference type="Proteomes" id="UP000265882">
    <property type="component" value="Unassembled WGS sequence"/>
</dbReference>
<evidence type="ECO:0000259" key="2">
    <source>
        <dbReference type="Pfam" id="PF01261"/>
    </source>
</evidence>
<reference evidence="3 4" key="1">
    <citation type="journal article" date="2017" name="ISME J.">
        <title>Energy and carbon metabolisms in a deep terrestrial subsurface fluid microbial community.</title>
        <authorList>
            <person name="Momper L."/>
            <person name="Jungbluth S.P."/>
            <person name="Lee M.D."/>
            <person name="Amend J.P."/>
        </authorList>
    </citation>
    <scope>NUCLEOTIDE SEQUENCE [LARGE SCALE GENOMIC DNA]</scope>
    <source>
        <strain evidence="3">SURF_5</strain>
    </source>
</reference>
<dbReference type="SUPFAM" id="SSF51658">
    <property type="entry name" value="Xylose isomerase-like"/>
    <property type="match status" value="1"/>
</dbReference>
<dbReference type="AlphaFoldDB" id="A0A3A4NV78"/>